<reference evidence="3 4" key="1">
    <citation type="journal article" date="2016" name="Nat. Commun.">
        <title>Thousands of microbial genomes shed light on interconnected biogeochemical processes in an aquifer system.</title>
        <authorList>
            <person name="Anantharaman K."/>
            <person name="Brown C.T."/>
            <person name="Hug L.A."/>
            <person name="Sharon I."/>
            <person name="Castelle C.J."/>
            <person name="Probst A.J."/>
            <person name="Thomas B.C."/>
            <person name="Singh A."/>
            <person name="Wilkins M.J."/>
            <person name="Karaoz U."/>
            <person name="Brodie E.L."/>
            <person name="Williams K.H."/>
            <person name="Hubbard S.S."/>
            <person name="Banfield J.F."/>
        </authorList>
    </citation>
    <scope>NUCLEOTIDE SEQUENCE [LARGE SCALE GENOMIC DNA]</scope>
</reference>
<dbReference type="EMBL" id="MHQK01000015">
    <property type="protein sequence ID" value="OHA01940.1"/>
    <property type="molecule type" value="Genomic_DNA"/>
</dbReference>
<evidence type="ECO:0000313" key="3">
    <source>
        <dbReference type="EMBL" id="OHA01940.1"/>
    </source>
</evidence>
<dbReference type="Gene3D" id="3.40.30.10">
    <property type="entry name" value="Glutaredoxin"/>
    <property type="match status" value="1"/>
</dbReference>
<comment type="similarity">
    <text evidence="1">Belongs to the thioredoxin family. DsbA subfamily.</text>
</comment>
<evidence type="ECO:0000256" key="1">
    <source>
        <dbReference type="ARBA" id="ARBA00005791"/>
    </source>
</evidence>
<dbReference type="PROSITE" id="PS51352">
    <property type="entry name" value="THIOREDOXIN_2"/>
    <property type="match status" value="1"/>
</dbReference>
<accession>A0A1G2KRC9</accession>
<dbReference type="AlphaFoldDB" id="A0A1G2KRC9"/>
<name>A0A1G2KRC9_9BACT</name>
<proteinExistence type="inferred from homology"/>
<dbReference type="SUPFAM" id="SSF52833">
    <property type="entry name" value="Thioredoxin-like"/>
    <property type="match status" value="1"/>
</dbReference>
<organism evidence="3 4">
    <name type="scientific">Candidatus Sungbacteria bacterium RIFCSPHIGHO2_02_FULL_49_20</name>
    <dbReference type="NCBI Taxonomy" id="1802272"/>
    <lineage>
        <taxon>Bacteria</taxon>
        <taxon>Candidatus Sungiibacteriota</taxon>
    </lineage>
</organism>
<evidence type="ECO:0000313" key="4">
    <source>
        <dbReference type="Proteomes" id="UP000178710"/>
    </source>
</evidence>
<dbReference type="InterPro" id="IPR013766">
    <property type="entry name" value="Thioredoxin_domain"/>
</dbReference>
<feature type="domain" description="Thioredoxin" evidence="2">
    <location>
        <begin position="19"/>
        <end position="210"/>
    </location>
</feature>
<evidence type="ECO:0000259" key="2">
    <source>
        <dbReference type="PROSITE" id="PS51352"/>
    </source>
</evidence>
<protein>
    <recommendedName>
        <fullName evidence="2">Thioredoxin domain-containing protein</fullName>
    </recommendedName>
</protein>
<sequence>MNKFIFGVIALVVILGGGVVYLARTTRPNVPPSDGTVTAISAGDWRRGTTTPQVVLVEYGDFQCPACRAYQPLVNQLMNEFGDRIEMAYRHFPLPQHRNAKAAAAAAEAAGRQGKFWEMSDMLYEKQDEWSSEANPENRLRGYAAAMNLDLSQFQKDLNDPAIMQKIESDARSGTTAGVNSTPTFFLNGKALANPPGYPAFKQAIENALSQ</sequence>
<dbReference type="InterPro" id="IPR036249">
    <property type="entry name" value="Thioredoxin-like_sf"/>
</dbReference>
<dbReference type="PANTHER" id="PTHR13887:SF55">
    <property type="entry name" value="SLR0313 PROTEIN"/>
    <property type="match status" value="1"/>
</dbReference>
<dbReference type="Proteomes" id="UP000178710">
    <property type="component" value="Unassembled WGS sequence"/>
</dbReference>
<gene>
    <name evidence="3" type="ORF">A3C12_01050</name>
</gene>
<dbReference type="PANTHER" id="PTHR13887">
    <property type="entry name" value="GLUTATHIONE S-TRANSFERASE KAPPA"/>
    <property type="match status" value="1"/>
</dbReference>
<comment type="caution">
    <text evidence="3">The sequence shown here is derived from an EMBL/GenBank/DDBJ whole genome shotgun (WGS) entry which is preliminary data.</text>
</comment>
<dbReference type="Pfam" id="PF13462">
    <property type="entry name" value="Thioredoxin_4"/>
    <property type="match status" value="1"/>
</dbReference>
<dbReference type="InterPro" id="IPR012336">
    <property type="entry name" value="Thioredoxin-like_fold"/>
</dbReference>